<evidence type="ECO:0000256" key="7">
    <source>
        <dbReference type="ARBA" id="ARBA00024033"/>
    </source>
</evidence>
<organism evidence="10 11">
    <name type="scientific">Catenulispora acidiphila (strain DSM 44928 / JCM 14897 / NBRC 102108 / NRRL B-24433 / ID139908)</name>
    <dbReference type="NCBI Taxonomy" id="479433"/>
    <lineage>
        <taxon>Bacteria</taxon>
        <taxon>Bacillati</taxon>
        <taxon>Actinomycetota</taxon>
        <taxon>Actinomycetes</taxon>
        <taxon>Catenulisporales</taxon>
        <taxon>Catenulisporaceae</taxon>
        <taxon>Catenulispora</taxon>
    </lineage>
</organism>
<feature type="transmembrane region" description="Helical" evidence="9">
    <location>
        <begin position="201"/>
        <end position="221"/>
    </location>
</feature>
<evidence type="ECO:0000256" key="5">
    <source>
        <dbReference type="ARBA" id="ARBA00022989"/>
    </source>
</evidence>
<dbReference type="HOGENOM" id="CLU_035797_1_0_11"/>
<reference evidence="10 11" key="1">
    <citation type="journal article" date="2009" name="Stand. Genomic Sci.">
        <title>Complete genome sequence of Catenulispora acidiphila type strain (ID 139908).</title>
        <authorList>
            <person name="Copeland A."/>
            <person name="Lapidus A."/>
            <person name="Glavina Del Rio T."/>
            <person name="Nolan M."/>
            <person name="Lucas S."/>
            <person name="Chen F."/>
            <person name="Tice H."/>
            <person name="Cheng J.F."/>
            <person name="Bruce D."/>
            <person name="Goodwin L."/>
            <person name="Pitluck S."/>
            <person name="Mikhailova N."/>
            <person name="Pati A."/>
            <person name="Ivanova N."/>
            <person name="Mavromatis K."/>
            <person name="Chen A."/>
            <person name="Palaniappan K."/>
            <person name="Chain P."/>
            <person name="Land M."/>
            <person name="Hauser L."/>
            <person name="Chang Y.J."/>
            <person name="Jeffries C.D."/>
            <person name="Chertkov O."/>
            <person name="Brettin T."/>
            <person name="Detter J.C."/>
            <person name="Han C."/>
            <person name="Ali Z."/>
            <person name="Tindall B.J."/>
            <person name="Goker M."/>
            <person name="Bristow J."/>
            <person name="Eisen J.A."/>
            <person name="Markowitz V."/>
            <person name="Hugenholtz P."/>
            <person name="Kyrpides N.C."/>
            <person name="Klenk H.P."/>
        </authorList>
    </citation>
    <scope>NUCLEOTIDE SEQUENCE [LARGE SCALE GENOMIC DNA]</scope>
    <source>
        <strain evidence="11">DSM 44928 / JCM 14897 / NBRC 102108 / NRRL B-24433 / ID139908</strain>
    </source>
</reference>
<evidence type="ECO:0000256" key="1">
    <source>
        <dbReference type="ARBA" id="ARBA00004651"/>
    </source>
</evidence>
<dbReference type="EMBL" id="CP001700">
    <property type="protein sequence ID" value="ACU74932.1"/>
    <property type="molecule type" value="Genomic_DNA"/>
</dbReference>
<evidence type="ECO:0000256" key="9">
    <source>
        <dbReference type="SAM" id="Phobius"/>
    </source>
</evidence>
<feature type="transmembrane region" description="Helical" evidence="9">
    <location>
        <begin position="12"/>
        <end position="31"/>
    </location>
</feature>
<dbReference type="STRING" id="479433.Caci_6076"/>
<evidence type="ECO:0000256" key="3">
    <source>
        <dbReference type="ARBA" id="ARBA00022679"/>
    </source>
</evidence>
<evidence type="ECO:0008006" key="12">
    <source>
        <dbReference type="Google" id="ProtNLM"/>
    </source>
</evidence>
<protein>
    <recommendedName>
        <fullName evidence="12">Integral membrane protein</fullName>
    </recommendedName>
</protein>
<accession>C7QGQ2</accession>
<sequence>MRIARRQPVVPWYAATRVLLLLLALNVLPYFNRGAVTGDVSTYHGWLAGSFDHGRYPLDDPKWQYPPGAAAPLELPHLLPGSYYVLFFLMCLVADVAVFGMLLRAAQRADTERATQPGPPGQPSQAGPWLWTLGVAAIGPMAYGRYDLVVTAFAVAALTVTLRSKRSTAIARGVLIGVGTFLKLWPAAFLFGAPKRRNGRLLAGVAAAAAVLPTLALELFFPGVLSFLTNQKSRGIQLESVFASPFLVGKWFGWSHEMQNTKYGAYEYLGTGVGVAGKAALAATVVGFGVLLLIRRRAAVRGGFPFPAMFADVGFAAVLVAVVTSRVLSPQYLVWLLGVAAVCLTRRETLMRTPAWLVLGAVSVTQLIFPLFYHSLRYGQVYSGMILFGRNAVLVVAAVLALRALWRATGPDASAAMFSGGLLGESRGDGVRLAQDEGAPLDREVGGRGPQDGPERVVDGVGSPGRSGADRLVEGD</sequence>
<feature type="transmembrane region" description="Helical" evidence="9">
    <location>
        <begin position="357"/>
        <end position="376"/>
    </location>
</feature>
<evidence type="ECO:0000313" key="11">
    <source>
        <dbReference type="Proteomes" id="UP000000851"/>
    </source>
</evidence>
<feature type="transmembrane region" description="Helical" evidence="9">
    <location>
        <begin position="382"/>
        <end position="402"/>
    </location>
</feature>
<evidence type="ECO:0000256" key="4">
    <source>
        <dbReference type="ARBA" id="ARBA00022692"/>
    </source>
</evidence>
<feature type="transmembrane region" description="Helical" evidence="9">
    <location>
        <begin position="83"/>
        <end position="103"/>
    </location>
</feature>
<evidence type="ECO:0000256" key="6">
    <source>
        <dbReference type="ARBA" id="ARBA00023136"/>
    </source>
</evidence>
<dbReference type="Pfam" id="PF09594">
    <property type="entry name" value="GT87"/>
    <property type="match status" value="1"/>
</dbReference>
<feature type="transmembrane region" description="Helical" evidence="9">
    <location>
        <begin position="329"/>
        <end position="345"/>
    </location>
</feature>
<comment type="similarity">
    <text evidence="7">Belongs to the glycosyltransferase 87 family.</text>
</comment>
<feature type="transmembrane region" description="Helical" evidence="9">
    <location>
        <begin position="268"/>
        <end position="294"/>
    </location>
</feature>
<dbReference type="GO" id="GO:0016758">
    <property type="term" value="F:hexosyltransferase activity"/>
    <property type="evidence" value="ECO:0007669"/>
    <property type="project" value="InterPro"/>
</dbReference>
<dbReference type="GO" id="GO:0005886">
    <property type="term" value="C:plasma membrane"/>
    <property type="evidence" value="ECO:0007669"/>
    <property type="project" value="UniProtKB-SubCell"/>
</dbReference>
<dbReference type="InParanoid" id="C7QGQ2"/>
<keyword evidence="2" id="KW-1003">Cell membrane</keyword>
<dbReference type="Proteomes" id="UP000000851">
    <property type="component" value="Chromosome"/>
</dbReference>
<proteinExistence type="inferred from homology"/>
<keyword evidence="11" id="KW-1185">Reference proteome</keyword>
<keyword evidence="4 9" id="KW-0812">Transmembrane</keyword>
<dbReference type="InterPro" id="IPR018584">
    <property type="entry name" value="GT87"/>
</dbReference>
<dbReference type="KEGG" id="cai:Caci_6076"/>
<dbReference type="AlphaFoldDB" id="C7QGQ2"/>
<dbReference type="eggNOG" id="COG5650">
    <property type="taxonomic scope" value="Bacteria"/>
</dbReference>
<keyword evidence="5 9" id="KW-1133">Transmembrane helix</keyword>
<gene>
    <name evidence="10" type="ordered locus">Caci_6076</name>
</gene>
<evidence type="ECO:0000256" key="8">
    <source>
        <dbReference type="SAM" id="MobiDB-lite"/>
    </source>
</evidence>
<feature type="transmembrane region" description="Helical" evidence="9">
    <location>
        <begin position="306"/>
        <end position="323"/>
    </location>
</feature>
<name>C7QGQ2_CATAD</name>
<feature type="region of interest" description="Disordered" evidence="8">
    <location>
        <begin position="434"/>
        <end position="476"/>
    </location>
</feature>
<comment type="subcellular location">
    <subcellularLocation>
        <location evidence="1">Cell membrane</location>
        <topology evidence="1">Multi-pass membrane protein</topology>
    </subcellularLocation>
</comment>
<dbReference type="RefSeq" id="WP_015794661.1">
    <property type="nucleotide sequence ID" value="NC_013131.1"/>
</dbReference>
<feature type="transmembrane region" description="Helical" evidence="9">
    <location>
        <begin position="169"/>
        <end position="189"/>
    </location>
</feature>
<evidence type="ECO:0000313" key="10">
    <source>
        <dbReference type="EMBL" id="ACU74932.1"/>
    </source>
</evidence>
<evidence type="ECO:0000256" key="2">
    <source>
        <dbReference type="ARBA" id="ARBA00022475"/>
    </source>
</evidence>
<keyword evidence="6 9" id="KW-0472">Membrane</keyword>
<keyword evidence="3" id="KW-0808">Transferase</keyword>